<evidence type="ECO:0000256" key="5">
    <source>
        <dbReference type="ARBA" id="ARBA00023015"/>
    </source>
</evidence>
<feature type="domain" description="Myb-like" evidence="11">
    <location>
        <begin position="68"/>
        <end position="114"/>
    </location>
</feature>
<keyword evidence="7 8" id="KW-0539">Nucleus</keyword>
<evidence type="ECO:0000256" key="10">
    <source>
        <dbReference type="SAM" id="MobiDB-lite"/>
    </source>
</evidence>
<dbReference type="PANTHER" id="PTHR12374">
    <property type="entry name" value="TRANSCRIPTIONAL ADAPTOR 2 ADA2 -RELATED"/>
    <property type="match status" value="1"/>
</dbReference>
<feature type="domain" description="HTH myb-type" evidence="14">
    <location>
        <begin position="68"/>
        <end position="108"/>
    </location>
</feature>
<keyword evidence="2" id="KW-0479">Metal-binding</keyword>
<dbReference type="InterPro" id="IPR009057">
    <property type="entry name" value="Homeodomain-like_sf"/>
</dbReference>
<dbReference type="Pfam" id="PF25299">
    <property type="entry name" value="ZZ_ADA2"/>
    <property type="match status" value="1"/>
</dbReference>
<organism evidence="15 16">
    <name type="scientific">Callosobruchus maculatus</name>
    <name type="common">Southern cowpea weevil</name>
    <name type="synonym">Pulse bruchid</name>
    <dbReference type="NCBI Taxonomy" id="64391"/>
    <lineage>
        <taxon>Eukaryota</taxon>
        <taxon>Metazoa</taxon>
        <taxon>Ecdysozoa</taxon>
        <taxon>Arthropoda</taxon>
        <taxon>Hexapoda</taxon>
        <taxon>Insecta</taxon>
        <taxon>Pterygota</taxon>
        <taxon>Neoptera</taxon>
        <taxon>Endopterygota</taxon>
        <taxon>Coleoptera</taxon>
        <taxon>Polyphaga</taxon>
        <taxon>Cucujiformia</taxon>
        <taxon>Chrysomeloidea</taxon>
        <taxon>Chrysomelidae</taxon>
        <taxon>Bruchinae</taxon>
        <taxon>Bruchini</taxon>
        <taxon>Callosobruchus</taxon>
    </lineage>
</organism>
<evidence type="ECO:0000256" key="4">
    <source>
        <dbReference type="ARBA" id="ARBA00022833"/>
    </source>
</evidence>
<feature type="compositionally biased region" description="Low complexity" evidence="10">
    <location>
        <begin position="360"/>
        <end position="405"/>
    </location>
</feature>
<dbReference type="Pfam" id="PF22941">
    <property type="entry name" value="TADA2A-like_3rd"/>
    <property type="match status" value="1"/>
</dbReference>
<evidence type="ECO:0000259" key="12">
    <source>
        <dbReference type="PROSITE" id="PS50135"/>
    </source>
</evidence>
<dbReference type="Gene3D" id="1.10.10.60">
    <property type="entry name" value="Homeodomain-like"/>
    <property type="match status" value="1"/>
</dbReference>
<keyword evidence="6 8" id="KW-0804">Transcription</keyword>
<dbReference type="PROSITE" id="PS51294">
    <property type="entry name" value="HTH_MYB"/>
    <property type="match status" value="1"/>
</dbReference>
<evidence type="ECO:0000256" key="2">
    <source>
        <dbReference type="ARBA" id="ARBA00022723"/>
    </source>
</evidence>
<evidence type="ECO:0000256" key="9">
    <source>
        <dbReference type="PROSITE-ProRule" id="PRU00228"/>
    </source>
</evidence>
<feature type="region of interest" description="Disordered" evidence="10">
    <location>
        <begin position="317"/>
        <end position="427"/>
    </location>
</feature>
<dbReference type="OrthoDB" id="270417at2759"/>
<name>A0A653BQ71_CALMS</name>
<dbReference type="PROSITE" id="PS01357">
    <property type="entry name" value="ZF_ZZ_1"/>
    <property type="match status" value="1"/>
</dbReference>
<dbReference type="InterPro" id="IPR055141">
    <property type="entry name" value="TADA2A_B-like_dom"/>
</dbReference>
<evidence type="ECO:0000256" key="3">
    <source>
        <dbReference type="ARBA" id="ARBA00022771"/>
    </source>
</evidence>
<feature type="domain" description="SANT" evidence="13">
    <location>
        <begin position="66"/>
        <end position="118"/>
    </location>
</feature>
<evidence type="ECO:0000313" key="15">
    <source>
        <dbReference type="EMBL" id="VEN37445.1"/>
    </source>
</evidence>
<keyword evidence="5 8" id="KW-0805">Transcription regulation</keyword>
<dbReference type="GO" id="GO:0003682">
    <property type="term" value="F:chromatin binding"/>
    <property type="evidence" value="ECO:0007669"/>
    <property type="project" value="TreeGrafter"/>
</dbReference>
<dbReference type="GO" id="GO:0070461">
    <property type="term" value="C:SAGA-type complex"/>
    <property type="evidence" value="ECO:0007669"/>
    <property type="project" value="UniProtKB-ARBA"/>
</dbReference>
<evidence type="ECO:0000256" key="7">
    <source>
        <dbReference type="ARBA" id="ARBA00023242"/>
    </source>
</evidence>
<dbReference type="GO" id="GO:0006357">
    <property type="term" value="P:regulation of transcription by RNA polymerase II"/>
    <property type="evidence" value="ECO:0007669"/>
    <property type="project" value="InterPro"/>
</dbReference>
<dbReference type="PANTHER" id="PTHR12374:SF63">
    <property type="entry name" value="TRANSCRIPTIONAL ADAPTER 2-BETA"/>
    <property type="match status" value="1"/>
</dbReference>
<accession>A0A653BQ71</accession>
<dbReference type="CDD" id="cd02335">
    <property type="entry name" value="ZZ_ADA2"/>
    <property type="match status" value="1"/>
</dbReference>
<dbReference type="SUPFAM" id="SSF57850">
    <property type="entry name" value="RING/U-box"/>
    <property type="match status" value="1"/>
</dbReference>
<dbReference type="CDD" id="cd00167">
    <property type="entry name" value="SANT"/>
    <property type="match status" value="1"/>
</dbReference>
<gene>
    <name evidence="15" type="ORF">CALMAC_LOCUS2692</name>
</gene>
<dbReference type="PROSITE" id="PS50090">
    <property type="entry name" value="MYB_LIKE"/>
    <property type="match status" value="1"/>
</dbReference>
<dbReference type="AlphaFoldDB" id="A0A653BQ71"/>
<dbReference type="InterPro" id="IPR017884">
    <property type="entry name" value="SANT_dom"/>
</dbReference>
<dbReference type="SUPFAM" id="SSF46689">
    <property type="entry name" value="Homeodomain-like"/>
    <property type="match status" value="1"/>
</dbReference>
<feature type="region of interest" description="Disordered" evidence="10">
    <location>
        <begin position="459"/>
        <end position="478"/>
    </location>
</feature>
<keyword evidence="16" id="KW-1185">Reference proteome</keyword>
<evidence type="ECO:0000259" key="13">
    <source>
        <dbReference type="PROSITE" id="PS51293"/>
    </source>
</evidence>
<evidence type="ECO:0000256" key="1">
    <source>
        <dbReference type="ARBA" id="ARBA00004123"/>
    </source>
</evidence>
<proteinExistence type="predicted"/>
<dbReference type="Gene3D" id="3.30.60.90">
    <property type="match status" value="1"/>
</dbReference>
<dbReference type="InterPro" id="IPR043145">
    <property type="entry name" value="Znf_ZZ_sf"/>
</dbReference>
<dbReference type="InterPro" id="IPR001005">
    <property type="entry name" value="SANT/Myb"/>
</dbReference>
<evidence type="ECO:0000259" key="11">
    <source>
        <dbReference type="PROSITE" id="PS50090"/>
    </source>
</evidence>
<protein>
    <recommendedName>
        <fullName evidence="8">Transcriptional adapter</fullName>
    </recommendedName>
</protein>
<evidence type="ECO:0000259" key="14">
    <source>
        <dbReference type="PROSITE" id="PS51294"/>
    </source>
</evidence>
<sequence>MADLFGKVTTSCTYCQEEINGLRIQCCICPDFDICIQCFSVGAEIGPHKSDHSYKFVDQCVSSVFGGRGAWTGKEQLLLLNAVGAYGFGNWELVSQHVETRTPEEVKEEFIARYLDGNIGKAMWAPLANHRPVLVDHVPDDDGPLSPTTTAKLPPLDITLDEARLLGYKPHRDDYEREYNMEAEQLVSKLQVDPDEDTEMEIALKLAIVDMYTRRLKERARRKRIVRDYQLVAKYFANLRKDPSKRPMTKEQRELHEKMRVFSQYMSSGEHERLLASIERERELRHRLNELIRYRGNGLQTQEEIIHYEQHVAYMRQQKKQKTGSSGSAVMDSQSKNGRSVEAGRSSPGVSCTWPAGVGSAQQTQPPARPPSSSSASTSSSSSAARGGTETTTAQTGTVTGAGTPLPETATAAADWPDSRQEAEQQPAAVVEPLCESLNIHPIHYTTLKSVIIQEHLFSDKSTSSSSSSSFSSDDSEESNIREAVTQYLSYSGWLPDVSVV</sequence>
<dbReference type="GO" id="GO:0003713">
    <property type="term" value="F:transcription coactivator activity"/>
    <property type="evidence" value="ECO:0007669"/>
    <property type="project" value="InterPro"/>
</dbReference>
<reference evidence="15 16" key="1">
    <citation type="submission" date="2019-01" db="EMBL/GenBank/DDBJ databases">
        <authorList>
            <person name="Sayadi A."/>
        </authorList>
    </citation>
    <scope>NUCLEOTIDE SEQUENCE [LARGE SCALE GENOMIC DNA]</scope>
</reference>
<dbReference type="EMBL" id="CAACVG010003391">
    <property type="protein sequence ID" value="VEN37445.1"/>
    <property type="molecule type" value="Genomic_DNA"/>
</dbReference>
<dbReference type="PROSITE" id="PS50135">
    <property type="entry name" value="ZF_ZZ_2"/>
    <property type="match status" value="1"/>
</dbReference>
<dbReference type="Pfam" id="PF00249">
    <property type="entry name" value="Myb_DNA-binding"/>
    <property type="match status" value="1"/>
</dbReference>
<dbReference type="InterPro" id="IPR016827">
    <property type="entry name" value="Ada2/TADA2"/>
</dbReference>
<dbReference type="PIRSF" id="PIRSF025024">
    <property type="entry name" value="Transcriptional_adaptor_2"/>
    <property type="match status" value="1"/>
</dbReference>
<dbReference type="InterPro" id="IPR017930">
    <property type="entry name" value="Myb_dom"/>
</dbReference>
<feature type="domain" description="ZZ-type" evidence="12">
    <location>
        <begin position="7"/>
        <end position="62"/>
    </location>
</feature>
<dbReference type="InterPro" id="IPR000433">
    <property type="entry name" value="Znf_ZZ"/>
</dbReference>
<feature type="compositionally biased region" description="Polar residues" evidence="10">
    <location>
        <begin position="323"/>
        <end position="338"/>
    </location>
</feature>
<comment type="subcellular location">
    <subcellularLocation>
        <location evidence="1 8">Nucleus</location>
    </subcellularLocation>
</comment>
<keyword evidence="3 9" id="KW-0863">Zinc-finger</keyword>
<evidence type="ECO:0000256" key="8">
    <source>
        <dbReference type="PIRNR" id="PIRNR025024"/>
    </source>
</evidence>
<feature type="compositionally biased region" description="Low complexity" evidence="10">
    <location>
        <begin position="460"/>
        <end position="473"/>
    </location>
</feature>
<dbReference type="GO" id="GO:0008270">
    <property type="term" value="F:zinc ion binding"/>
    <property type="evidence" value="ECO:0007669"/>
    <property type="project" value="UniProtKB-KW"/>
</dbReference>
<dbReference type="GO" id="GO:0005634">
    <property type="term" value="C:nucleus"/>
    <property type="evidence" value="ECO:0007669"/>
    <property type="project" value="UniProtKB-SubCell"/>
</dbReference>
<dbReference type="InterPro" id="IPR041983">
    <property type="entry name" value="ADA2-like_ZZ"/>
</dbReference>
<dbReference type="Proteomes" id="UP000410492">
    <property type="component" value="Unassembled WGS sequence"/>
</dbReference>
<keyword evidence="4" id="KW-0862">Zinc</keyword>
<evidence type="ECO:0000256" key="6">
    <source>
        <dbReference type="ARBA" id="ARBA00023163"/>
    </source>
</evidence>
<dbReference type="SMART" id="SM00717">
    <property type="entry name" value="SANT"/>
    <property type="match status" value="1"/>
</dbReference>
<dbReference type="PROSITE" id="PS51293">
    <property type="entry name" value="SANT"/>
    <property type="match status" value="1"/>
</dbReference>
<dbReference type="GO" id="GO:0006338">
    <property type="term" value="P:chromatin remodeling"/>
    <property type="evidence" value="ECO:0007669"/>
    <property type="project" value="TreeGrafter"/>
</dbReference>
<evidence type="ECO:0000313" key="16">
    <source>
        <dbReference type="Proteomes" id="UP000410492"/>
    </source>
</evidence>
<dbReference type="SMART" id="SM00291">
    <property type="entry name" value="ZnF_ZZ"/>
    <property type="match status" value="1"/>
</dbReference>